<dbReference type="PANTHER" id="PTHR31344">
    <property type="entry name" value="NUCLEAR PORE COMPLEX PROTEIN NUP205"/>
    <property type="match status" value="1"/>
</dbReference>
<feature type="compositionally biased region" description="Low complexity" evidence="1">
    <location>
        <begin position="46"/>
        <end position="58"/>
    </location>
</feature>
<proteinExistence type="predicted"/>
<feature type="region of interest" description="Disordered" evidence="1">
    <location>
        <begin position="42"/>
        <end position="65"/>
    </location>
</feature>
<accession>K7NMG2</accession>
<dbReference type="GO" id="GO:0005643">
    <property type="term" value="C:nuclear pore"/>
    <property type="evidence" value="ECO:0007669"/>
    <property type="project" value="InterPro"/>
</dbReference>
<gene>
    <name evidence="2" type="ORF">2_4510_01</name>
</gene>
<evidence type="ECO:0000256" key="1">
    <source>
        <dbReference type="SAM" id="MobiDB-lite"/>
    </source>
</evidence>
<name>K7NMG2_PINTA</name>
<dbReference type="EMBL" id="JQ020549">
    <property type="protein sequence ID" value="AEX12510.1"/>
    <property type="molecule type" value="Genomic_DNA"/>
</dbReference>
<organism evidence="2">
    <name type="scientific">Pinus taeda</name>
    <name type="common">Loblolly pine</name>
    <dbReference type="NCBI Taxonomy" id="3352"/>
    <lineage>
        <taxon>Eukaryota</taxon>
        <taxon>Viridiplantae</taxon>
        <taxon>Streptophyta</taxon>
        <taxon>Embryophyta</taxon>
        <taxon>Tracheophyta</taxon>
        <taxon>Spermatophyta</taxon>
        <taxon>Pinopsida</taxon>
        <taxon>Pinidae</taxon>
        <taxon>Conifers I</taxon>
        <taxon>Pinales</taxon>
        <taxon>Pinaceae</taxon>
        <taxon>Pinus</taxon>
        <taxon>Pinus subgen. Pinus</taxon>
    </lineage>
</organism>
<feature type="non-terminal residue" evidence="2">
    <location>
        <position position="1"/>
    </location>
</feature>
<dbReference type="PANTHER" id="PTHR31344:SF11">
    <property type="entry name" value="NUCLEOLAR PROTEIN GAR2-LIKE PROTEIN"/>
    <property type="match status" value="1"/>
</dbReference>
<reference evidence="2" key="1">
    <citation type="submission" date="2011-11" db="EMBL/GenBank/DDBJ databases">
        <title>Nucleotide Diversity and Divergence in the Loblolly Pine Gene Space.</title>
        <authorList>
            <person name="Neale D.B."/>
            <person name="Wegrzyn J.L."/>
            <person name="Lee J.M."/>
            <person name="Eckert A.J."/>
            <person name="Liechty J.D."/>
            <person name="Stevens K.A."/>
            <person name="Langley C.H."/>
        </authorList>
    </citation>
    <scope>NUCLEOTIDE SEQUENCE</scope>
    <source>
        <strain evidence="2">3850</strain>
        <tissue evidence="2">Megagametophyte</tissue>
    </source>
</reference>
<sequence>KEVCPVLSLRLIKRILSNFVADKFCPDPVPCSVTETLNAEGEEDSTYSSLLSAPSSQYSPPPAASVREKIGDVSSHIHLGRSASNVLRKGYTSDDELDELESPLLSLLDEIMHGVGGQKIQLQSNGKSRGHTS</sequence>
<protein>
    <submittedName>
        <fullName evidence="2">Uncharacterized protein</fullName>
    </submittedName>
</protein>
<evidence type="ECO:0000313" key="2">
    <source>
        <dbReference type="EMBL" id="AEX12510.1"/>
    </source>
</evidence>
<dbReference type="AlphaFoldDB" id="K7NMG2"/>
<dbReference type="InterPro" id="IPR021827">
    <property type="entry name" value="Nup186/Nup192/Nup205"/>
</dbReference>